<dbReference type="Gene3D" id="1.10.472.80">
    <property type="entry name" value="Ypt/Rab-GAP domain of gyp1p, domain 3"/>
    <property type="match status" value="1"/>
</dbReference>
<keyword evidence="4" id="KW-1185">Reference proteome</keyword>
<feature type="compositionally biased region" description="Polar residues" evidence="1">
    <location>
        <begin position="280"/>
        <end position="290"/>
    </location>
</feature>
<dbReference type="OrthoDB" id="294251at2759"/>
<proteinExistence type="predicted"/>
<evidence type="ECO:0000313" key="3">
    <source>
        <dbReference type="EMBL" id="GAA97355.1"/>
    </source>
</evidence>
<dbReference type="InterPro" id="IPR050302">
    <property type="entry name" value="Rab_GAP_TBC_domain"/>
</dbReference>
<dbReference type="GO" id="GO:0031267">
    <property type="term" value="F:small GTPase binding"/>
    <property type="evidence" value="ECO:0007669"/>
    <property type="project" value="TreeGrafter"/>
</dbReference>
<feature type="region of interest" description="Disordered" evidence="1">
    <location>
        <begin position="158"/>
        <end position="177"/>
    </location>
</feature>
<comment type="caution">
    <text evidence="3">The sequence shown here is derived from an EMBL/GenBank/DDBJ whole genome shotgun (WGS) entry which is preliminary data.</text>
</comment>
<gene>
    <name evidence="3" type="primary">Mo04033</name>
    <name evidence="3" type="ORF">E5Q_04033</name>
</gene>
<dbReference type="GO" id="GO:0005096">
    <property type="term" value="F:GTPase activator activity"/>
    <property type="evidence" value="ECO:0007669"/>
    <property type="project" value="TreeGrafter"/>
</dbReference>
<reference evidence="3 4" key="2">
    <citation type="journal article" date="2012" name="Open Biol.">
        <title>Characteristics of nucleosomes and linker DNA regions on the genome of the basidiomycete Mixia osmundae revealed by mono- and dinucleosome mapping.</title>
        <authorList>
            <person name="Nishida H."/>
            <person name="Kondo S."/>
            <person name="Matsumoto T."/>
            <person name="Suzuki Y."/>
            <person name="Yoshikawa H."/>
            <person name="Taylor T.D."/>
            <person name="Sugiyama J."/>
        </authorList>
    </citation>
    <scope>NUCLEOTIDE SEQUENCE [LARGE SCALE GENOMIC DNA]</scope>
    <source>
        <strain evidence="4">CBS 9802 / IAM 14324 / JCM 22182 / KY 12970</strain>
    </source>
</reference>
<feature type="region of interest" description="Disordered" evidence="1">
    <location>
        <begin position="32"/>
        <end position="58"/>
    </location>
</feature>
<feature type="region of interest" description="Disordered" evidence="1">
    <location>
        <begin position="220"/>
        <end position="311"/>
    </location>
</feature>
<evidence type="ECO:0000256" key="1">
    <source>
        <dbReference type="SAM" id="MobiDB-lite"/>
    </source>
</evidence>
<dbReference type="OMA" id="TRRIDKW"/>
<dbReference type="RefSeq" id="XP_014567952.1">
    <property type="nucleotide sequence ID" value="XM_014712466.1"/>
</dbReference>
<dbReference type="EMBL" id="BABT02000119">
    <property type="protein sequence ID" value="GAA97355.1"/>
    <property type="molecule type" value="Genomic_DNA"/>
</dbReference>
<dbReference type="InParanoid" id="G7E3E5"/>
<dbReference type="SUPFAM" id="SSF47923">
    <property type="entry name" value="Ypt/Rab-GAP domain of gyp1p"/>
    <property type="match status" value="2"/>
</dbReference>
<dbReference type="InterPro" id="IPR000195">
    <property type="entry name" value="Rab-GAP-TBC_dom"/>
</dbReference>
<dbReference type="Pfam" id="PF00566">
    <property type="entry name" value="RabGAP-TBC"/>
    <property type="match status" value="1"/>
</dbReference>
<dbReference type="Gene3D" id="1.10.8.270">
    <property type="entry name" value="putative rabgap domain of human tbc1 domain family member 14 like domains"/>
    <property type="match status" value="1"/>
</dbReference>
<feature type="region of interest" description="Disordered" evidence="1">
    <location>
        <begin position="129"/>
        <end position="148"/>
    </location>
</feature>
<name>G7E3E5_MIXOS</name>
<feature type="compositionally biased region" description="Polar residues" evidence="1">
    <location>
        <begin position="37"/>
        <end position="58"/>
    </location>
</feature>
<evidence type="ECO:0000259" key="2">
    <source>
        <dbReference type="PROSITE" id="PS50086"/>
    </source>
</evidence>
<dbReference type="PROSITE" id="PS50086">
    <property type="entry name" value="TBC_RABGAP"/>
    <property type="match status" value="1"/>
</dbReference>
<dbReference type="HOGENOM" id="CLU_014848_0_0_1"/>
<accession>G7E3E5</accession>
<feature type="domain" description="Rab-GAP TBC" evidence="2">
    <location>
        <begin position="363"/>
        <end position="564"/>
    </location>
</feature>
<reference evidence="3 4" key="1">
    <citation type="journal article" date="2011" name="J. Gen. Appl. Microbiol.">
        <title>Draft genome sequencing of the enigmatic basidiomycete Mixia osmundae.</title>
        <authorList>
            <person name="Nishida H."/>
            <person name="Nagatsuka Y."/>
            <person name="Sugiyama J."/>
        </authorList>
    </citation>
    <scope>NUCLEOTIDE SEQUENCE [LARGE SCALE GENOMIC DNA]</scope>
    <source>
        <strain evidence="4">CBS 9802 / IAM 14324 / JCM 22182 / KY 12970</strain>
    </source>
</reference>
<dbReference type="SMART" id="SM00164">
    <property type="entry name" value="TBC"/>
    <property type="match status" value="1"/>
</dbReference>
<dbReference type="FunFam" id="1.10.8.270:FF:000023">
    <property type="entry name" value="TBC domain-containing protein C1778.09"/>
    <property type="match status" value="1"/>
</dbReference>
<dbReference type="AlphaFoldDB" id="G7E3E5"/>
<dbReference type="PANTHER" id="PTHR47219:SF9">
    <property type="entry name" value="GTPASE ACTIVATING PROTEIN AND CENTROSOME-ASSOCIATED, ISOFORM B"/>
    <property type="match status" value="1"/>
</dbReference>
<organism evidence="3 4">
    <name type="scientific">Mixia osmundae (strain CBS 9802 / IAM 14324 / JCM 22182 / KY 12970)</name>
    <dbReference type="NCBI Taxonomy" id="764103"/>
    <lineage>
        <taxon>Eukaryota</taxon>
        <taxon>Fungi</taxon>
        <taxon>Dikarya</taxon>
        <taxon>Basidiomycota</taxon>
        <taxon>Pucciniomycotina</taxon>
        <taxon>Mixiomycetes</taxon>
        <taxon>Mixiales</taxon>
        <taxon>Mixiaceae</taxon>
        <taxon>Mixia</taxon>
    </lineage>
</organism>
<dbReference type="eggNOG" id="KOG1102">
    <property type="taxonomic scope" value="Eukaryota"/>
</dbReference>
<protein>
    <recommendedName>
        <fullName evidence="2">Rab-GAP TBC domain-containing protein</fullName>
    </recommendedName>
</protein>
<feature type="compositionally biased region" description="Basic and acidic residues" evidence="1">
    <location>
        <begin position="252"/>
        <end position="267"/>
    </location>
</feature>
<dbReference type="PANTHER" id="PTHR47219">
    <property type="entry name" value="RAB GTPASE-ACTIVATING PROTEIN 1-LIKE"/>
    <property type="match status" value="1"/>
</dbReference>
<sequence>MSRRDDIPSICVTVESAIDAHGQLSRVRKPSDLYAPASQSEAHSTPLNSPTTHSDSSSLVHLYLRERSTTPNGGRASPLSSPSEAENVRATYALLSKTGVPGDGFNPGIELTRERRGVSYNARLASSMLDRSSLPQSARSPSPNSGTGQLRQLIQEEGESAAENGNASAAPVPKDADATGIAPEELKFLQNADRFGFFSPAYSLAASHLRVACLPPKPFETLPHSNALRSKLPRRSVRAADGPVPSSPVMSSHEDQPPRSSLQDKEGFATVPPAGGLSDLNRSQGASTPRSRLRSAPGGMPTISRSDSQKIASREAARATKWLAMLEPAEKDEGGNVIRWKLKAPFAVNGKDHARFVRRVYKGIPDRWRAAVWGYLTDSFAERSLDTGRRPRQVESLPDLQKTFFNLIDVESELDVQIDLDVPRTISGHLLFHTRYGRGQRALFHVLHCFALHRPETSYCQGMGPIAATLLCYFEPERAFAELVRLHDSYGLDDLYSPGFVGLSESFYLQEKLVKLWMPEVARICDAQNVTPSSYATKWYITLFSNSIAFSTQVRIWDAMTLHGLDVLVLLSVAIIWSLRDRIVHPQANFETILSGLSSFFIVEDENALLRWIRKALTQPRLRQQLHQWRLDFRNQSQDAA</sequence>
<dbReference type="STRING" id="764103.G7E3E5"/>
<evidence type="ECO:0000313" key="4">
    <source>
        <dbReference type="Proteomes" id="UP000009131"/>
    </source>
</evidence>
<dbReference type="InterPro" id="IPR035969">
    <property type="entry name" value="Rab-GAP_TBC_sf"/>
</dbReference>
<feature type="compositionally biased region" description="Low complexity" evidence="1">
    <location>
        <begin position="161"/>
        <end position="170"/>
    </location>
</feature>
<dbReference type="Proteomes" id="UP000009131">
    <property type="component" value="Unassembled WGS sequence"/>
</dbReference>